<gene>
    <name evidence="1" type="ORF">NKI81_09435</name>
</gene>
<evidence type="ECO:0000313" key="1">
    <source>
        <dbReference type="EMBL" id="MER9284175.1"/>
    </source>
</evidence>
<dbReference type="Proteomes" id="UP001480082">
    <property type="component" value="Unassembled WGS sequence"/>
</dbReference>
<protein>
    <submittedName>
        <fullName evidence="1">Uncharacterized protein</fullName>
    </submittedName>
</protein>
<dbReference type="EMBL" id="JAMYRI010000004">
    <property type="protein sequence ID" value="MER9284175.1"/>
    <property type="molecule type" value="Genomic_DNA"/>
</dbReference>
<name>A0ACC6SXH3_9HYPH</name>
<evidence type="ECO:0000313" key="2">
    <source>
        <dbReference type="Proteomes" id="UP001480082"/>
    </source>
</evidence>
<organism evidence="1 2">
    <name type="scientific">Mesorhizobium australicum</name>
    <dbReference type="NCBI Taxonomy" id="536018"/>
    <lineage>
        <taxon>Bacteria</taxon>
        <taxon>Pseudomonadati</taxon>
        <taxon>Pseudomonadota</taxon>
        <taxon>Alphaproteobacteria</taxon>
        <taxon>Hyphomicrobiales</taxon>
        <taxon>Phyllobacteriaceae</taxon>
        <taxon>Mesorhizobium</taxon>
    </lineage>
</organism>
<accession>A0ACC6SXH3</accession>
<proteinExistence type="predicted"/>
<comment type="caution">
    <text evidence="1">The sequence shown here is derived from an EMBL/GenBank/DDBJ whole genome shotgun (WGS) entry which is preliminary data.</text>
</comment>
<sequence>MAQSVEKRLNDLLDRAMSLVTALDFMEADCDLEETADDELTLGWTASGPRGGMDNTDREADDAELEEGGDEHEPSLGWSIGIDQDVALRGGEKRMLRSSMANRTRAIRRNSQNTTENPPSFAYFARCLTVAGFSIWQAPERAW</sequence>
<keyword evidence="2" id="KW-1185">Reference proteome</keyword>
<reference evidence="1 2" key="1">
    <citation type="journal article" date="2024" name="Proc. Natl. Acad. Sci. U.S.A.">
        <title>The evolutionary genomics of adaptation to stress in wild rhizobium bacteria.</title>
        <authorList>
            <person name="Kehlet-Delgado H."/>
            <person name="Montoya A.P."/>
            <person name="Jensen K.T."/>
            <person name="Wendlandt C.E."/>
            <person name="Dexheimer C."/>
            <person name="Roberts M."/>
            <person name="Torres Martinez L."/>
            <person name="Friesen M.L."/>
            <person name="Griffitts J.S."/>
            <person name="Porter S.S."/>
        </authorList>
    </citation>
    <scope>NUCLEOTIDE SEQUENCE [LARGE SCALE GENOMIC DNA]</scope>
    <source>
        <strain evidence="1 2">M0468</strain>
    </source>
</reference>